<reference evidence="1" key="1">
    <citation type="submission" date="2020-03" db="EMBL/GenBank/DDBJ databases">
        <title>The deep terrestrial virosphere.</title>
        <authorList>
            <person name="Holmfeldt K."/>
            <person name="Nilsson E."/>
            <person name="Simone D."/>
            <person name="Lopez-Fernandez M."/>
            <person name="Wu X."/>
            <person name="de Brujin I."/>
            <person name="Lundin D."/>
            <person name="Andersson A."/>
            <person name="Bertilsson S."/>
            <person name="Dopson M."/>
        </authorList>
    </citation>
    <scope>NUCLEOTIDE SEQUENCE</scope>
    <source>
        <strain evidence="3">MM415A00315</strain>
        <strain evidence="2">MM415B00552</strain>
        <strain evidence="1">TM448A00662</strain>
    </source>
</reference>
<dbReference type="EMBL" id="MT141511">
    <property type="protein sequence ID" value="QJA64038.1"/>
    <property type="molecule type" value="Genomic_DNA"/>
</dbReference>
<dbReference type="AlphaFoldDB" id="A0A6H1ZIJ3"/>
<name>A0A6H1ZIJ3_9ZZZZ</name>
<dbReference type="EMBL" id="MT142503">
    <property type="protein sequence ID" value="QJA83093.1"/>
    <property type="molecule type" value="Genomic_DNA"/>
</dbReference>
<organism evidence="1">
    <name type="scientific">viral metagenome</name>
    <dbReference type="NCBI Taxonomy" id="1070528"/>
    <lineage>
        <taxon>unclassified sequences</taxon>
        <taxon>metagenomes</taxon>
        <taxon>organismal metagenomes</taxon>
    </lineage>
</organism>
<evidence type="ECO:0000313" key="3">
    <source>
        <dbReference type="EMBL" id="QJA83093.1"/>
    </source>
</evidence>
<evidence type="ECO:0000313" key="1">
    <source>
        <dbReference type="EMBL" id="QJA47384.1"/>
    </source>
</evidence>
<protein>
    <submittedName>
        <fullName evidence="1">Uncharacterized protein</fullName>
    </submittedName>
</protein>
<proteinExistence type="predicted"/>
<accession>A0A6H1ZIJ3</accession>
<gene>
    <name evidence="3" type="ORF">MM415A00315_0018</name>
    <name evidence="2" type="ORF">MM415B00552_0028</name>
    <name evidence="1" type="ORF">TM448A00662_0006</name>
</gene>
<sequence>MALKSHATIIDDVQSLLGSNTTDFTDAILTTRIAEGLNELSQYSPHIVRETIAATEDSKELDINSVKDLLWIDALEFRVDEEDREWRNFIEYFHNMISMEIGFYPSDTDSGIDTDEALDASETGVDCDADASDAIDVGDIIKIESELMYVTAVSATSPYPLTVVRGYGGTTATTHVTDSDIEIPEKVYLYCAKAHKVPVVSDLAGAATAGYTAGVITINVDGLSTTGTLETGSTFTVASDGTNTHYTLIQDTVLSGGAGDLVFTPALAEAISEDDVVTLDNSTLTPMLETLLIDLVAARAAISISTKFINTVATGGVDVWRDYLTWGTTLLGLTLRKLENEARKYQKPYKILPRI</sequence>
<dbReference type="EMBL" id="MT144041">
    <property type="protein sequence ID" value="QJA47384.1"/>
    <property type="molecule type" value="Genomic_DNA"/>
</dbReference>
<evidence type="ECO:0000313" key="2">
    <source>
        <dbReference type="EMBL" id="QJA64038.1"/>
    </source>
</evidence>